<feature type="transmembrane region" description="Helical" evidence="1">
    <location>
        <begin position="60"/>
        <end position="79"/>
    </location>
</feature>
<dbReference type="OrthoDB" id="8163637at2"/>
<keyword evidence="1" id="KW-0812">Transmembrane</keyword>
<dbReference type="AlphaFoldDB" id="A0A4S8F5U6"/>
<comment type="caution">
    <text evidence="2">The sequence shown here is derived from an EMBL/GenBank/DDBJ whole genome shotgun (WGS) entry which is preliminary data.</text>
</comment>
<organism evidence="2 3">
    <name type="scientific">Lampropedia puyangensis</name>
    <dbReference type="NCBI Taxonomy" id="1330072"/>
    <lineage>
        <taxon>Bacteria</taxon>
        <taxon>Pseudomonadati</taxon>
        <taxon>Pseudomonadota</taxon>
        <taxon>Betaproteobacteria</taxon>
        <taxon>Burkholderiales</taxon>
        <taxon>Comamonadaceae</taxon>
        <taxon>Lampropedia</taxon>
    </lineage>
</organism>
<name>A0A4S8F5U6_9BURK</name>
<dbReference type="Proteomes" id="UP000308917">
    <property type="component" value="Unassembled WGS sequence"/>
</dbReference>
<evidence type="ECO:0000313" key="3">
    <source>
        <dbReference type="Proteomes" id="UP000308917"/>
    </source>
</evidence>
<dbReference type="EMBL" id="STFG01000005">
    <property type="protein sequence ID" value="THU02808.1"/>
    <property type="molecule type" value="Genomic_DNA"/>
</dbReference>
<keyword evidence="3" id="KW-1185">Reference proteome</keyword>
<gene>
    <name evidence="2" type="ORF">E9531_06825</name>
</gene>
<protein>
    <submittedName>
        <fullName evidence="2">Uncharacterized protein</fullName>
    </submittedName>
</protein>
<feature type="transmembrane region" description="Helical" evidence="1">
    <location>
        <begin position="7"/>
        <end position="31"/>
    </location>
</feature>
<sequence length="87" mass="9787">MPRFTVALGWFLQIAGVLLMPLFVAGSFYLFALGCGMSTTGCRLTAGQRFMQLAFSSESWWFWGVLLLLAAMVWLGYYLRAKARLAH</sequence>
<proteinExistence type="predicted"/>
<accession>A0A4S8F5U6</accession>
<dbReference type="PROSITE" id="PS51257">
    <property type="entry name" value="PROKAR_LIPOPROTEIN"/>
    <property type="match status" value="1"/>
</dbReference>
<keyword evidence="1" id="KW-1133">Transmembrane helix</keyword>
<reference evidence="2 3" key="1">
    <citation type="journal article" date="2015" name="Antonie Van Leeuwenhoek">
        <title>Lampropedia puyangensis sp. nov., isolated from symptomatic bark of Populus ? euramericana canker and emended description of Lampropedia hyalina (Ehrenberg 1832) Lee et al. 2004.</title>
        <authorList>
            <person name="Li Y."/>
            <person name="Wang T."/>
            <person name="Piao C.G."/>
            <person name="Wang L.F."/>
            <person name="Tian G.Z."/>
            <person name="Zhu T.H."/>
            <person name="Guo M.W."/>
        </authorList>
    </citation>
    <scope>NUCLEOTIDE SEQUENCE [LARGE SCALE GENOMIC DNA]</scope>
    <source>
        <strain evidence="2 3">2-bin</strain>
    </source>
</reference>
<evidence type="ECO:0000256" key="1">
    <source>
        <dbReference type="SAM" id="Phobius"/>
    </source>
</evidence>
<keyword evidence="1" id="KW-0472">Membrane</keyword>
<dbReference type="RefSeq" id="WP_136573008.1">
    <property type="nucleotide sequence ID" value="NZ_STFG01000005.1"/>
</dbReference>
<evidence type="ECO:0000313" key="2">
    <source>
        <dbReference type="EMBL" id="THU02808.1"/>
    </source>
</evidence>